<sequence length="204" mass="22540">MHCRSGPAPNALLYGVYLLNQNISQLKHQLSLSRGDPRATLVNLLDILTIPGIGGSLPNRTLEEPFQMLPASMYGSSAVDLKMSPGFVSFPAAGSSSGSSSSGSFLRESPSSSNRISRSVDNYTDRFQDRRQQMQKQYRQAKHSNSSTGINTVVVDQEQHHHHRHHHHQPQRRGCGNSTFSSDPILAQSVPLQRPFDFDGGKKF</sequence>
<feature type="region of interest" description="Disordered" evidence="1">
    <location>
        <begin position="130"/>
        <end position="149"/>
    </location>
</feature>
<proteinExistence type="predicted"/>
<feature type="compositionally biased region" description="Basic residues" evidence="1">
    <location>
        <begin position="160"/>
        <end position="171"/>
    </location>
</feature>
<dbReference type="AlphaFoldDB" id="A0A182SAL1"/>
<evidence type="ECO:0000313" key="3">
    <source>
        <dbReference type="Proteomes" id="UP000075901"/>
    </source>
</evidence>
<evidence type="ECO:0000313" key="2">
    <source>
        <dbReference type="EnsemblMetazoa" id="AMAM002960-PA"/>
    </source>
</evidence>
<feature type="compositionally biased region" description="Low complexity" evidence="1">
    <location>
        <begin position="92"/>
        <end position="119"/>
    </location>
</feature>
<dbReference type="VEuPathDB" id="VectorBase:AMAM002960"/>
<accession>A0A182SAL1</accession>
<evidence type="ECO:0000256" key="1">
    <source>
        <dbReference type="SAM" id="MobiDB-lite"/>
    </source>
</evidence>
<organism evidence="2 3">
    <name type="scientific">Anopheles maculatus</name>
    <dbReference type="NCBI Taxonomy" id="74869"/>
    <lineage>
        <taxon>Eukaryota</taxon>
        <taxon>Metazoa</taxon>
        <taxon>Ecdysozoa</taxon>
        <taxon>Arthropoda</taxon>
        <taxon>Hexapoda</taxon>
        <taxon>Insecta</taxon>
        <taxon>Pterygota</taxon>
        <taxon>Neoptera</taxon>
        <taxon>Endopterygota</taxon>
        <taxon>Diptera</taxon>
        <taxon>Nematocera</taxon>
        <taxon>Culicoidea</taxon>
        <taxon>Culicidae</taxon>
        <taxon>Anophelinae</taxon>
        <taxon>Anopheles</taxon>
        <taxon>Anopheles maculatus group</taxon>
    </lineage>
</organism>
<keyword evidence="3" id="KW-1185">Reference proteome</keyword>
<reference evidence="2" key="2">
    <citation type="submission" date="2020-05" db="UniProtKB">
        <authorList>
            <consortium name="EnsemblMetazoa"/>
        </authorList>
    </citation>
    <scope>IDENTIFICATION</scope>
    <source>
        <strain evidence="2">maculatus3</strain>
    </source>
</reference>
<reference evidence="3" key="1">
    <citation type="submission" date="2013-09" db="EMBL/GenBank/DDBJ databases">
        <title>The Genome Sequence of Anopheles maculatus species B.</title>
        <authorList>
            <consortium name="The Broad Institute Genomics Platform"/>
            <person name="Neafsey D.E."/>
            <person name="Besansky N."/>
            <person name="Howell P."/>
            <person name="Walton C."/>
            <person name="Young S.K."/>
            <person name="Zeng Q."/>
            <person name="Gargeya S."/>
            <person name="Fitzgerald M."/>
            <person name="Haas B."/>
            <person name="Abouelleil A."/>
            <person name="Allen A.W."/>
            <person name="Alvarado L."/>
            <person name="Arachchi H.M."/>
            <person name="Berlin A.M."/>
            <person name="Chapman S.B."/>
            <person name="Gainer-Dewar J."/>
            <person name="Goldberg J."/>
            <person name="Griggs A."/>
            <person name="Gujja S."/>
            <person name="Hansen M."/>
            <person name="Howarth C."/>
            <person name="Imamovic A."/>
            <person name="Ireland A."/>
            <person name="Larimer J."/>
            <person name="McCowan C."/>
            <person name="Murphy C."/>
            <person name="Pearson M."/>
            <person name="Poon T.W."/>
            <person name="Priest M."/>
            <person name="Roberts A."/>
            <person name="Saif S."/>
            <person name="Shea T."/>
            <person name="Sisk P."/>
            <person name="Sykes S."/>
            <person name="Wortman J."/>
            <person name="Nusbaum C."/>
            <person name="Birren B."/>
        </authorList>
    </citation>
    <scope>NUCLEOTIDE SEQUENCE [LARGE SCALE GENOMIC DNA]</scope>
    <source>
        <strain evidence="3">maculatus3</strain>
    </source>
</reference>
<dbReference type="EnsemblMetazoa" id="AMAM002960-RA">
    <property type="protein sequence ID" value="AMAM002960-PA"/>
    <property type="gene ID" value="AMAM002960"/>
</dbReference>
<feature type="region of interest" description="Disordered" evidence="1">
    <location>
        <begin position="157"/>
        <end position="204"/>
    </location>
</feature>
<feature type="compositionally biased region" description="Polar residues" evidence="1">
    <location>
        <begin position="134"/>
        <end position="149"/>
    </location>
</feature>
<name>A0A182SAL1_9DIPT</name>
<protein>
    <submittedName>
        <fullName evidence="2">Uncharacterized protein</fullName>
    </submittedName>
</protein>
<dbReference type="Proteomes" id="UP000075901">
    <property type="component" value="Unassembled WGS sequence"/>
</dbReference>
<feature type="region of interest" description="Disordered" evidence="1">
    <location>
        <begin position="92"/>
        <end position="122"/>
    </location>
</feature>